<evidence type="ECO:0000256" key="1">
    <source>
        <dbReference type="ARBA" id="ARBA00007613"/>
    </source>
</evidence>
<dbReference type="SUPFAM" id="SSF56954">
    <property type="entry name" value="Outer membrane efflux proteins (OEP)"/>
    <property type="match status" value="1"/>
</dbReference>
<organism evidence="3 4">
    <name type="scientific">Hymenobacter fodinae</name>
    <dbReference type="NCBI Taxonomy" id="2510796"/>
    <lineage>
        <taxon>Bacteria</taxon>
        <taxon>Pseudomonadati</taxon>
        <taxon>Bacteroidota</taxon>
        <taxon>Cytophagia</taxon>
        <taxon>Cytophagales</taxon>
        <taxon>Hymenobacteraceae</taxon>
        <taxon>Hymenobacter</taxon>
    </lineage>
</organism>
<dbReference type="Pfam" id="PF02321">
    <property type="entry name" value="OEP"/>
    <property type="match status" value="2"/>
</dbReference>
<dbReference type="EMBL" id="SRLA01000002">
    <property type="protein sequence ID" value="TGE08588.1"/>
    <property type="molecule type" value="Genomic_DNA"/>
</dbReference>
<reference evidence="3 4" key="1">
    <citation type="submission" date="2019-04" db="EMBL/GenBank/DDBJ databases">
        <authorList>
            <person name="Feng G."/>
            <person name="Zhang J."/>
            <person name="Zhu H."/>
        </authorList>
    </citation>
    <scope>NUCLEOTIDE SEQUENCE [LARGE SCALE GENOMIC DNA]</scope>
    <source>
        <strain evidence="3 4">92R-1</strain>
    </source>
</reference>
<feature type="signal peptide" evidence="2">
    <location>
        <begin position="1"/>
        <end position="21"/>
    </location>
</feature>
<dbReference type="PANTHER" id="PTHR30203">
    <property type="entry name" value="OUTER MEMBRANE CATION EFFLUX PROTEIN"/>
    <property type="match status" value="1"/>
</dbReference>
<evidence type="ECO:0000313" key="4">
    <source>
        <dbReference type="Proteomes" id="UP000298337"/>
    </source>
</evidence>
<evidence type="ECO:0000313" key="3">
    <source>
        <dbReference type="EMBL" id="TGE08588.1"/>
    </source>
</evidence>
<protein>
    <submittedName>
        <fullName evidence="3">TolC family protein</fullName>
    </submittedName>
</protein>
<name>A0A4Z0P9J1_9BACT</name>
<accession>A0A4Z0P9J1</accession>
<keyword evidence="2" id="KW-0732">Signal</keyword>
<feature type="chain" id="PRO_5021283425" evidence="2">
    <location>
        <begin position="22"/>
        <end position="427"/>
    </location>
</feature>
<evidence type="ECO:0000256" key="2">
    <source>
        <dbReference type="SAM" id="SignalP"/>
    </source>
</evidence>
<dbReference type="GO" id="GO:0015562">
    <property type="term" value="F:efflux transmembrane transporter activity"/>
    <property type="evidence" value="ECO:0007669"/>
    <property type="project" value="InterPro"/>
</dbReference>
<dbReference type="OrthoDB" id="9791261at2"/>
<comment type="caution">
    <text evidence="3">The sequence shown here is derived from an EMBL/GenBank/DDBJ whole genome shotgun (WGS) entry which is preliminary data.</text>
</comment>
<dbReference type="InterPro" id="IPR010131">
    <property type="entry name" value="MdtP/NodT-like"/>
</dbReference>
<dbReference type="PANTHER" id="PTHR30203:SF23">
    <property type="entry name" value="OUTER MEMBRANE EFFLUX PROTEIN"/>
    <property type="match status" value="1"/>
</dbReference>
<sequence length="427" mass="48710">MQRFLLALSAFVLLGATRLFAAAPLSADTVRLTLPEAEQRFTQNNLNLLAQRYNVSAAEAQILQAKLWDNPTISLEQNTYNPHTHKVLDVTKTGNSIVQVQQLFAIAGRRKAATGVAQQNALAEQFNFEDLLRTLRYQLRSTYYDLYYKQQSVGVYDKEVASFQRTVNLYQGQYNKGNIALKEVIRLKAFLFQLRNERQALLNDIASEQADLRILIRDSSGTYYVATADEQRLRALTLAGRSEEQLIDSAQVNRADLKARQATVQQQTLNLRYQRALATPDLAVGYVYDRAGNYIQNYNAVTLGIAIPILNRNQGNIRTAQSQIEVSKAQLNQQQLVVQNDVQEAWRQARQTDQLFQSADRETSDFDRLMKGIDESYAKRNLTIVEFLDFYESYKNNLVQLNNLRASRVRAFEQLNYAVGRPVFNAQ</sequence>
<dbReference type="InterPro" id="IPR003423">
    <property type="entry name" value="OMP_efflux"/>
</dbReference>
<comment type="similarity">
    <text evidence="1">Belongs to the outer membrane factor (OMF) (TC 1.B.17) family.</text>
</comment>
<dbReference type="Proteomes" id="UP000298337">
    <property type="component" value="Unassembled WGS sequence"/>
</dbReference>
<dbReference type="RefSeq" id="WP_135434497.1">
    <property type="nucleotide sequence ID" value="NZ_SRLA01000002.1"/>
</dbReference>
<gene>
    <name evidence="3" type="ORF">EU556_12885</name>
</gene>
<dbReference type="Gene3D" id="1.20.1600.10">
    <property type="entry name" value="Outer membrane efflux proteins (OEP)"/>
    <property type="match status" value="1"/>
</dbReference>
<keyword evidence="4" id="KW-1185">Reference proteome</keyword>
<dbReference type="AlphaFoldDB" id="A0A4Z0P9J1"/>
<proteinExistence type="inferred from homology"/>